<dbReference type="AlphaFoldDB" id="A0A2N0R7V8"/>
<gene>
    <name evidence="1" type="ORF">RhiirA1_469491</name>
</gene>
<dbReference type="VEuPathDB" id="FungiDB:RhiirA1_469491"/>
<organism evidence="1 2">
    <name type="scientific">Rhizophagus irregularis</name>
    <dbReference type="NCBI Taxonomy" id="588596"/>
    <lineage>
        <taxon>Eukaryota</taxon>
        <taxon>Fungi</taxon>
        <taxon>Fungi incertae sedis</taxon>
        <taxon>Mucoromycota</taxon>
        <taxon>Glomeromycotina</taxon>
        <taxon>Glomeromycetes</taxon>
        <taxon>Glomerales</taxon>
        <taxon>Glomeraceae</taxon>
        <taxon>Rhizophagus</taxon>
    </lineage>
</organism>
<accession>A0A2N0R7V8</accession>
<evidence type="ECO:0000313" key="2">
    <source>
        <dbReference type="Proteomes" id="UP000232688"/>
    </source>
</evidence>
<dbReference type="VEuPathDB" id="FungiDB:FUN_014236"/>
<comment type="caution">
    <text evidence="1">The sequence shown here is derived from an EMBL/GenBank/DDBJ whole genome shotgun (WGS) entry which is preliminary data.</text>
</comment>
<name>A0A2N0R7V8_9GLOM</name>
<reference evidence="1 2" key="2">
    <citation type="submission" date="2017-10" db="EMBL/GenBank/DDBJ databases">
        <title>Genome analyses suggest a sexual origin of heterokaryosis in a supposedly ancient asexual fungus.</title>
        <authorList>
            <person name="Corradi N."/>
            <person name="Sedzielewska K."/>
            <person name="Noel J."/>
            <person name="Charron P."/>
            <person name="Farinelli L."/>
            <person name="Marton T."/>
            <person name="Kruger M."/>
            <person name="Pelin A."/>
            <person name="Brachmann A."/>
            <person name="Corradi N."/>
        </authorList>
    </citation>
    <scope>NUCLEOTIDE SEQUENCE [LARGE SCALE GENOMIC DNA]</scope>
    <source>
        <strain evidence="1 2">A1</strain>
    </source>
</reference>
<dbReference type="Proteomes" id="UP000232688">
    <property type="component" value="Unassembled WGS sequence"/>
</dbReference>
<evidence type="ECO:0000313" key="1">
    <source>
        <dbReference type="EMBL" id="PKC59393.1"/>
    </source>
</evidence>
<protein>
    <submittedName>
        <fullName evidence="1">Uncharacterized protein</fullName>
    </submittedName>
</protein>
<proteinExistence type="predicted"/>
<sequence length="86" mass="9376">MKKLVDEVIILRVKEAIFRDADAEEAIFCGVGVDKVAIFGGVGVDEVAIFCDADVDNRDAGVEEVAIFGGIEEAIFCDADVYWEIF</sequence>
<dbReference type="EMBL" id="LLXH01001336">
    <property type="protein sequence ID" value="PKC59393.1"/>
    <property type="molecule type" value="Genomic_DNA"/>
</dbReference>
<reference evidence="1 2" key="1">
    <citation type="submission" date="2017-10" db="EMBL/GenBank/DDBJ databases">
        <title>Extensive intraspecific genome diversity in a model arbuscular mycorrhizal fungus.</title>
        <authorList>
            <person name="Chen E.C.H."/>
            <person name="Morin E."/>
            <person name="Baudet D."/>
            <person name="Noel J."/>
            <person name="Ndikumana S."/>
            <person name="Charron P."/>
            <person name="St-Onge C."/>
            <person name="Giorgi J."/>
            <person name="Grigoriev I.V."/>
            <person name="Roux C."/>
            <person name="Martin F.M."/>
            <person name="Corradi N."/>
        </authorList>
    </citation>
    <scope>NUCLEOTIDE SEQUENCE [LARGE SCALE GENOMIC DNA]</scope>
    <source>
        <strain evidence="1 2">A1</strain>
    </source>
</reference>